<dbReference type="VEuPathDB" id="FungiDB:MFRU_071g00200"/>
<proteinExistence type="predicted"/>
<dbReference type="PANTHER" id="PTHR33112:SF9">
    <property type="entry name" value="HETEROKARYON INCOMPATIBILITY DOMAIN-CONTAINING PROTEIN"/>
    <property type="match status" value="1"/>
</dbReference>
<dbReference type="Pfam" id="PF06985">
    <property type="entry name" value="HET"/>
    <property type="match status" value="1"/>
</dbReference>
<feature type="domain" description="Heterokaryon incompatibility" evidence="1">
    <location>
        <begin position="213"/>
        <end position="370"/>
    </location>
</feature>
<gene>
    <name evidence="2" type="ORF">EYC84_011097</name>
</gene>
<dbReference type="EMBL" id="VICG01000014">
    <property type="protein sequence ID" value="KAA8565391.1"/>
    <property type="molecule type" value="Genomic_DNA"/>
</dbReference>
<accession>A0A5M9J8A1</accession>
<dbReference type="InterPro" id="IPR010730">
    <property type="entry name" value="HET"/>
</dbReference>
<dbReference type="PANTHER" id="PTHR33112">
    <property type="entry name" value="DOMAIN PROTEIN, PUTATIVE-RELATED"/>
    <property type="match status" value="1"/>
</dbReference>
<comment type="caution">
    <text evidence="2">The sequence shown here is derived from an EMBL/GenBank/DDBJ whole genome shotgun (WGS) entry which is preliminary data.</text>
</comment>
<organism evidence="2 3">
    <name type="scientific">Monilinia fructicola</name>
    <name type="common">Brown rot fungus</name>
    <name type="synonym">Ciboria fructicola</name>
    <dbReference type="NCBI Taxonomy" id="38448"/>
    <lineage>
        <taxon>Eukaryota</taxon>
        <taxon>Fungi</taxon>
        <taxon>Dikarya</taxon>
        <taxon>Ascomycota</taxon>
        <taxon>Pezizomycotina</taxon>
        <taxon>Leotiomycetes</taxon>
        <taxon>Helotiales</taxon>
        <taxon>Sclerotiniaceae</taxon>
        <taxon>Monilinia</taxon>
    </lineage>
</organism>
<reference evidence="2 3" key="1">
    <citation type="submission" date="2019-06" db="EMBL/GenBank/DDBJ databases">
        <title>Genome Sequence of the Brown Rot Fungal Pathogen Monilinia fructicola.</title>
        <authorList>
            <person name="De Miccolis Angelini R.M."/>
            <person name="Landi L."/>
            <person name="Abate D."/>
            <person name="Pollastro S."/>
            <person name="Romanazzi G."/>
            <person name="Faretra F."/>
        </authorList>
    </citation>
    <scope>NUCLEOTIDE SEQUENCE [LARGE SCALE GENOMIC DNA]</scope>
    <source>
        <strain evidence="2 3">Mfrc123</strain>
    </source>
</reference>
<evidence type="ECO:0000313" key="3">
    <source>
        <dbReference type="Proteomes" id="UP000322873"/>
    </source>
</evidence>
<dbReference type="AlphaFoldDB" id="A0A5M9J8A1"/>
<protein>
    <recommendedName>
        <fullName evidence="1">Heterokaryon incompatibility domain-containing protein</fullName>
    </recommendedName>
</protein>
<dbReference type="Proteomes" id="UP000322873">
    <property type="component" value="Unassembled WGS sequence"/>
</dbReference>
<evidence type="ECO:0000259" key="1">
    <source>
        <dbReference type="Pfam" id="PF06985"/>
    </source>
</evidence>
<evidence type="ECO:0000313" key="2">
    <source>
        <dbReference type="EMBL" id="KAA8565391.1"/>
    </source>
</evidence>
<keyword evidence="3" id="KW-1185">Reference proteome</keyword>
<sequence>MDSNSSFQISSIQTGGDYTVEHELRNMNVPPEGIDDWHLLCACKKRRLGRAVTFNQVQSFAKNTCRLCRAFEQVILAVINGKLPDVFKGPKDAAESTNILNNLIVRPKDQHLNGHERYLDLLIMGKTLNIRLFVDAEDYNNFTVQGHSFDSMYPFEPETCSERGFRRAEKWLRECLRNHKCGQSGPSQVPTRLLDLQGSQVRLFETTGSEGPYACLSHRWGGPEYRRLTSTVTTIQTRMEGISWDTLPKTFQDAVIICRRLKINYLWIDTLCILQYCPSLTATQLVETQNDFARENSAMAKIYQNSYFTISADISTNMDSGIFSPCSPPKCFSVQVDDDNGNKATIYAKGRISHSDTPTDLETRGWTFQEFLLPSRVLHFGHFDITWRCWEVHTCECEFITGRHDGAHTWREALAKAAKPISENIEEASEWWARVVCYYMTRKLSNQRDKLPALSGLAQVYHKRTGDTYLAGLWRRSLLHDLCWYNYWEYQNRGPLLVGRRAEHYRAPSWSWASIDTLNGTTCNFWSSGIHLLHPISPSGTERPVCTLYEAKCELETSDPTGGVCAANIDLGVILIPARITKVVSTNNYRQRFPWTVNAIEDGMQVQECMPDCIMEDDNLKLGDKVFCAPIMEALTEDISQRGCIILKHLQGQKYQRVGFCVLEKKNNGSKTEESKQVTSRKSSWKFPDLTDPENAGKISDYALHFDANNCNRIVIV</sequence>
<name>A0A5M9J8A1_MONFR</name>